<gene>
    <name evidence="3" type="ORF">JOE42_003435</name>
</gene>
<sequence>MTSTPDSATAKKALGIARDTALTLAKGPAATGFVVTRKGVSVLRSRRAQQRAARPAPVRTAAPVRRGRFVPGRRAGVIGLLVLLGAGAVAFSRSRRTELPPPAAEPPSLGTPRTNGHQAP</sequence>
<keyword evidence="2" id="KW-1133">Transmembrane helix</keyword>
<name>A0ABS2KXQ1_9NOCA</name>
<evidence type="ECO:0000256" key="1">
    <source>
        <dbReference type="SAM" id="MobiDB-lite"/>
    </source>
</evidence>
<proteinExistence type="predicted"/>
<protein>
    <submittedName>
        <fullName evidence="3">Uncharacterized protein</fullName>
    </submittedName>
</protein>
<evidence type="ECO:0000313" key="4">
    <source>
        <dbReference type="Proteomes" id="UP000703038"/>
    </source>
</evidence>
<dbReference type="EMBL" id="JAFBBK010000001">
    <property type="protein sequence ID" value="MBM7416702.1"/>
    <property type="molecule type" value="Genomic_DNA"/>
</dbReference>
<dbReference type="Proteomes" id="UP000703038">
    <property type="component" value="Unassembled WGS sequence"/>
</dbReference>
<organism evidence="3 4">
    <name type="scientific">Rhodococcoides corynebacterioides</name>
    <dbReference type="NCBI Taxonomy" id="53972"/>
    <lineage>
        <taxon>Bacteria</taxon>
        <taxon>Bacillati</taxon>
        <taxon>Actinomycetota</taxon>
        <taxon>Actinomycetes</taxon>
        <taxon>Mycobacteriales</taxon>
        <taxon>Nocardiaceae</taxon>
        <taxon>Rhodococcoides</taxon>
    </lineage>
</organism>
<feature type="transmembrane region" description="Helical" evidence="2">
    <location>
        <begin position="75"/>
        <end position="92"/>
    </location>
</feature>
<comment type="caution">
    <text evidence="3">The sequence shown here is derived from an EMBL/GenBank/DDBJ whole genome shotgun (WGS) entry which is preliminary data.</text>
</comment>
<accession>A0ABS2KXQ1</accession>
<keyword evidence="2" id="KW-0472">Membrane</keyword>
<dbReference type="RefSeq" id="WP_204870863.1">
    <property type="nucleotide sequence ID" value="NZ_JAFBBK010000001.1"/>
</dbReference>
<evidence type="ECO:0000313" key="3">
    <source>
        <dbReference type="EMBL" id="MBM7416702.1"/>
    </source>
</evidence>
<feature type="region of interest" description="Disordered" evidence="1">
    <location>
        <begin position="93"/>
        <end position="120"/>
    </location>
</feature>
<keyword evidence="4" id="KW-1185">Reference proteome</keyword>
<reference evidence="3 4" key="1">
    <citation type="submission" date="2021-01" db="EMBL/GenBank/DDBJ databases">
        <title>Genomics of switchgrass bacterial isolates.</title>
        <authorList>
            <person name="Shade A."/>
        </authorList>
    </citation>
    <scope>NUCLEOTIDE SEQUENCE [LARGE SCALE GENOMIC DNA]</scope>
    <source>
        <strain evidence="3 4">PvP111</strain>
    </source>
</reference>
<evidence type="ECO:0000256" key="2">
    <source>
        <dbReference type="SAM" id="Phobius"/>
    </source>
</evidence>
<keyword evidence="2" id="KW-0812">Transmembrane</keyword>